<organism evidence="9 10">
    <name type="scientific">Paenibacillus oryzisoli</name>
    <dbReference type="NCBI Taxonomy" id="1850517"/>
    <lineage>
        <taxon>Bacteria</taxon>
        <taxon>Bacillati</taxon>
        <taxon>Bacillota</taxon>
        <taxon>Bacilli</taxon>
        <taxon>Bacillales</taxon>
        <taxon>Paenibacillaceae</taxon>
        <taxon>Paenibacillus</taxon>
    </lineage>
</organism>
<dbReference type="InterPro" id="IPR007353">
    <property type="entry name" value="DUF421"/>
</dbReference>
<comment type="caution">
    <text evidence="9">The sequence shown here is derived from an EMBL/GenBank/DDBJ whole genome shotgun (WGS) entry which is preliminary data.</text>
</comment>
<evidence type="ECO:0000256" key="6">
    <source>
        <dbReference type="ARBA" id="ARBA00023136"/>
    </source>
</evidence>
<feature type="domain" description="YetF C-terminal" evidence="8">
    <location>
        <begin position="87"/>
        <end position="218"/>
    </location>
</feature>
<evidence type="ECO:0000256" key="5">
    <source>
        <dbReference type="ARBA" id="ARBA00022989"/>
    </source>
</evidence>
<dbReference type="InterPro" id="IPR023090">
    <property type="entry name" value="UPF0702_alpha/beta_dom_sf"/>
</dbReference>
<comment type="similarity">
    <text evidence="2">Belongs to the UPF0702 family.</text>
</comment>
<comment type="subcellular location">
    <subcellularLocation>
        <location evidence="1">Cell membrane</location>
        <topology evidence="1">Multi-pass membrane protein</topology>
    </subcellularLocation>
</comment>
<evidence type="ECO:0000256" key="4">
    <source>
        <dbReference type="ARBA" id="ARBA00022692"/>
    </source>
</evidence>
<dbReference type="STRING" id="1850517.A8708_04835"/>
<evidence type="ECO:0000256" key="2">
    <source>
        <dbReference type="ARBA" id="ARBA00006448"/>
    </source>
</evidence>
<dbReference type="EMBL" id="LYPB01000087">
    <property type="protein sequence ID" value="OAS14828.1"/>
    <property type="molecule type" value="Genomic_DNA"/>
</dbReference>
<evidence type="ECO:0000313" key="10">
    <source>
        <dbReference type="Proteomes" id="UP000078454"/>
    </source>
</evidence>
<evidence type="ECO:0000313" key="9">
    <source>
        <dbReference type="EMBL" id="OAS14828.1"/>
    </source>
</evidence>
<gene>
    <name evidence="9" type="ORF">A8708_04835</name>
</gene>
<keyword evidence="4 7" id="KW-0812">Transmembrane</keyword>
<keyword evidence="5 7" id="KW-1133">Transmembrane helix</keyword>
<dbReference type="PANTHER" id="PTHR34582:SF6">
    <property type="entry name" value="UPF0702 TRANSMEMBRANE PROTEIN YCAP"/>
    <property type="match status" value="1"/>
</dbReference>
<keyword evidence="10" id="KW-1185">Reference proteome</keyword>
<protein>
    <recommendedName>
        <fullName evidence="8">YetF C-terminal domain-containing protein</fullName>
    </recommendedName>
</protein>
<dbReference type="GO" id="GO:0005886">
    <property type="term" value="C:plasma membrane"/>
    <property type="evidence" value="ECO:0007669"/>
    <property type="project" value="UniProtKB-SubCell"/>
</dbReference>
<evidence type="ECO:0000256" key="7">
    <source>
        <dbReference type="SAM" id="Phobius"/>
    </source>
</evidence>
<evidence type="ECO:0000256" key="1">
    <source>
        <dbReference type="ARBA" id="ARBA00004651"/>
    </source>
</evidence>
<proteinExistence type="inferred from homology"/>
<dbReference type="PANTHER" id="PTHR34582">
    <property type="entry name" value="UPF0702 TRANSMEMBRANE PROTEIN YCAP"/>
    <property type="match status" value="1"/>
</dbReference>
<dbReference type="Gene3D" id="3.30.240.20">
    <property type="entry name" value="bsu07140 like domains"/>
    <property type="match status" value="2"/>
</dbReference>
<dbReference type="Pfam" id="PF04239">
    <property type="entry name" value="DUF421"/>
    <property type="match status" value="1"/>
</dbReference>
<keyword evidence="3" id="KW-1003">Cell membrane</keyword>
<accession>A0A198A1D8</accession>
<feature type="transmembrane region" description="Helical" evidence="7">
    <location>
        <begin position="12"/>
        <end position="31"/>
    </location>
</feature>
<keyword evidence="6 7" id="KW-0472">Membrane</keyword>
<sequence>MWLETIKDFFLIAGRIVTIFPLMLIVGLFMGKRSLGELPVFDFLVILSLGSVVGADIAEPDISHVHIAIAIVLIGLLQRIVSILAIKSRKFGKLISFEPTIVIHQGNLLVNNLKKVRYSIDNILQMLREKDVFHLPDVDLAILEANGKLTVYKKGPKSVPTLEDLGVVKRQIDLSYPLIVEGILYNETLAYIKKDVLWLKSQLQARGVCQDDIFYASVDDKGIIYISDKTTLNPPPMRH</sequence>
<dbReference type="Proteomes" id="UP000078454">
    <property type="component" value="Unassembled WGS sequence"/>
</dbReference>
<dbReference type="AlphaFoldDB" id="A0A198A1D8"/>
<name>A0A198A1D8_9BACL</name>
<reference evidence="9 10" key="1">
    <citation type="submission" date="2016-05" db="EMBL/GenBank/DDBJ databases">
        <title>Paenibacillus sp. 1ZS3-15 nov., isolated from the rhizosphere soil.</title>
        <authorList>
            <person name="Zhang X.X."/>
            <person name="Zhang J."/>
        </authorList>
    </citation>
    <scope>NUCLEOTIDE SEQUENCE [LARGE SCALE GENOMIC DNA]</scope>
    <source>
        <strain evidence="9 10">1ZS3-15</strain>
    </source>
</reference>
<feature type="transmembrane region" description="Helical" evidence="7">
    <location>
        <begin position="64"/>
        <end position="86"/>
    </location>
</feature>
<evidence type="ECO:0000256" key="3">
    <source>
        <dbReference type="ARBA" id="ARBA00022475"/>
    </source>
</evidence>
<evidence type="ECO:0000259" key="8">
    <source>
        <dbReference type="Pfam" id="PF04239"/>
    </source>
</evidence>